<comment type="caution">
    <text evidence="3">The sequence shown here is derived from an EMBL/GenBank/DDBJ whole genome shotgun (WGS) entry which is preliminary data.</text>
</comment>
<dbReference type="Pfam" id="PF24785">
    <property type="entry name" value="RXYLT1_C"/>
    <property type="match status" value="1"/>
</dbReference>
<accession>A0A9N8ENP7</accession>
<keyword evidence="1" id="KW-0732">Signal</keyword>
<dbReference type="OrthoDB" id="45254at2759"/>
<protein>
    <recommendedName>
        <fullName evidence="2">RXYLT1 C-terminal domain-containing protein</fullName>
    </recommendedName>
</protein>
<keyword evidence="4" id="KW-1185">Reference proteome</keyword>
<evidence type="ECO:0000313" key="4">
    <source>
        <dbReference type="Proteomes" id="UP001153069"/>
    </source>
</evidence>
<proteinExistence type="predicted"/>
<dbReference type="InterPro" id="IPR055286">
    <property type="entry name" value="RXYLT1-like"/>
</dbReference>
<sequence>MMSAVNPQGWTSPRQFLLLWSLCACLVVNEVLEMPRHFQQYLRVPQSQEIDLSDLEAQFHTKRLQVLQRLKETDLLEWGAYEDFKHYVDNFQVYVLNKTADPSPPLSMLTNYTYFYLPDKGGANLCWAATLFHTYYQQPSPSPLPHILITSLNRDWGAFSVSMLPGVYIMKSKYEQNLQYKKKSCLDSNGTDILGLYLNHPDTKAVISTQAHDVHYEKAHSLALGLEAPVRSYLIYETLKRQQPRQTRPDIMYVSAKEWDFRQGALKLVEERFHVSNQYQQYWGFDANNPQAFRKTRLQRVRQSIRELFTSIPNPPKQYYLNMSHSKFVFSPVGFGMDCYRNWEALYLGSIPIIETRNRTQDNWFRVFDDLPVALIDHFDNLTPEWLEAEYVRILGGNYRWEKLTKQYWVDFTKAFLDPTQRQL</sequence>
<evidence type="ECO:0000259" key="2">
    <source>
        <dbReference type="Pfam" id="PF24785"/>
    </source>
</evidence>
<organism evidence="3 4">
    <name type="scientific">Seminavis robusta</name>
    <dbReference type="NCBI Taxonomy" id="568900"/>
    <lineage>
        <taxon>Eukaryota</taxon>
        <taxon>Sar</taxon>
        <taxon>Stramenopiles</taxon>
        <taxon>Ochrophyta</taxon>
        <taxon>Bacillariophyta</taxon>
        <taxon>Bacillariophyceae</taxon>
        <taxon>Bacillariophycidae</taxon>
        <taxon>Naviculales</taxon>
        <taxon>Naviculaceae</taxon>
        <taxon>Seminavis</taxon>
    </lineage>
</organism>
<reference evidence="3" key="1">
    <citation type="submission" date="2020-06" db="EMBL/GenBank/DDBJ databases">
        <authorList>
            <consortium name="Plant Systems Biology data submission"/>
        </authorList>
    </citation>
    <scope>NUCLEOTIDE SEQUENCE</scope>
    <source>
        <strain evidence="3">D6</strain>
    </source>
</reference>
<dbReference type="GO" id="GO:0005794">
    <property type="term" value="C:Golgi apparatus"/>
    <property type="evidence" value="ECO:0007669"/>
    <property type="project" value="TreeGrafter"/>
</dbReference>
<gene>
    <name evidence="3" type="ORF">SEMRO_1541_G280930.1</name>
</gene>
<evidence type="ECO:0000313" key="3">
    <source>
        <dbReference type="EMBL" id="CAB9524462.1"/>
    </source>
</evidence>
<dbReference type="InterPro" id="IPR057538">
    <property type="entry name" value="RXYLT1_C"/>
</dbReference>
<feature type="signal peptide" evidence="1">
    <location>
        <begin position="1"/>
        <end position="25"/>
    </location>
</feature>
<dbReference type="PANTHER" id="PTHR15576">
    <property type="entry name" value="RIBITOL-5-PHOSPHATE XYLOSYLTRANSFERASE 1"/>
    <property type="match status" value="1"/>
</dbReference>
<name>A0A9N8ENP7_9STRA</name>
<dbReference type="PANTHER" id="PTHR15576:SF1">
    <property type="entry name" value="RIBITOL-5-PHOSPHATE XYLOSYLTRANSFERASE 1"/>
    <property type="match status" value="1"/>
</dbReference>
<dbReference type="Proteomes" id="UP001153069">
    <property type="component" value="Unassembled WGS sequence"/>
</dbReference>
<evidence type="ECO:0000256" key="1">
    <source>
        <dbReference type="SAM" id="SignalP"/>
    </source>
</evidence>
<dbReference type="AlphaFoldDB" id="A0A9N8ENP7"/>
<dbReference type="EMBL" id="CAICTM010001539">
    <property type="protein sequence ID" value="CAB9524462.1"/>
    <property type="molecule type" value="Genomic_DNA"/>
</dbReference>
<dbReference type="GO" id="GO:0035269">
    <property type="term" value="P:protein O-linked glycosylation via mannose"/>
    <property type="evidence" value="ECO:0007669"/>
    <property type="project" value="InterPro"/>
</dbReference>
<feature type="domain" description="RXYLT1 C-terminal" evidence="2">
    <location>
        <begin position="316"/>
        <end position="358"/>
    </location>
</feature>
<feature type="chain" id="PRO_5040386131" description="RXYLT1 C-terminal domain-containing protein" evidence="1">
    <location>
        <begin position="26"/>
        <end position="424"/>
    </location>
</feature>
<dbReference type="GO" id="GO:0120053">
    <property type="term" value="F:ribitol beta-1,4-xylosyltransferase activity"/>
    <property type="evidence" value="ECO:0007669"/>
    <property type="project" value="InterPro"/>
</dbReference>